<dbReference type="STRING" id="13370.A0A448YFI5"/>
<dbReference type="EMBL" id="CAACVR010000001">
    <property type="protein sequence ID" value="VEU19637.1"/>
    <property type="molecule type" value="Genomic_DNA"/>
</dbReference>
<dbReference type="Gene3D" id="1.10.1040.10">
    <property type="entry name" value="N-(1-d-carboxylethyl)-l-norvaline Dehydrogenase, domain 2"/>
    <property type="match status" value="1"/>
</dbReference>
<sequence>MSRNLYILGSDSNARFLASQFACRNDSWLRLSLMFNKDSVLRSYFNSESMITYENRLNRYNPVRVTSKVPAVLEPQVERNDGVRMFTDKTTEGTASRPSEDRHIDNLIVTNRASQRWVRLQRYRDYMTSDTNLVFVNPVLGSMERAMKGLYGENKKQCPQLWQVLSSHVLENGQNFDVKHLTAGDVRISACPRTESFLELVERQEQLFPNDREVPYCIKKMMELPMLNSLYFPYRDAYVTQLERMVVDCCIYPLVALLDGDLPTISSVRTIEQTVSHIIEECLLVLGHLNRVKALRKIDPTIDAVLDKQRLFDIVLQIINTVDTSSRRSKKDKFHEGNAILQAKLLPSVGMTSKLDLRGANGYIVLMGKEQKVDTPVNRTLMDLVTTRQMMRQDERDVPE</sequence>
<evidence type="ECO:0000313" key="5">
    <source>
        <dbReference type="Proteomes" id="UP000290900"/>
    </source>
</evidence>
<dbReference type="GO" id="GO:0050661">
    <property type="term" value="F:NADP binding"/>
    <property type="evidence" value="ECO:0007669"/>
    <property type="project" value="TreeGrafter"/>
</dbReference>
<dbReference type="GO" id="GO:0005739">
    <property type="term" value="C:mitochondrion"/>
    <property type="evidence" value="ECO:0007669"/>
    <property type="project" value="TreeGrafter"/>
</dbReference>
<dbReference type="Pfam" id="PF08546">
    <property type="entry name" value="ApbA_C"/>
    <property type="match status" value="1"/>
</dbReference>
<evidence type="ECO:0000259" key="3">
    <source>
        <dbReference type="Pfam" id="PF08546"/>
    </source>
</evidence>
<protein>
    <submittedName>
        <fullName evidence="4">DEKNAAC100512</fullName>
    </submittedName>
</protein>
<dbReference type="Proteomes" id="UP000290900">
    <property type="component" value="Unassembled WGS sequence"/>
</dbReference>
<dbReference type="FunCoup" id="A0A448YFI5">
    <property type="interactions" value="14"/>
</dbReference>
<name>A0A448YFI5_BRENA</name>
<organism evidence="4 5">
    <name type="scientific">Brettanomyces naardenensis</name>
    <name type="common">Yeast</name>
    <dbReference type="NCBI Taxonomy" id="13370"/>
    <lineage>
        <taxon>Eukaryota</taxon>
        <taxon>Fungi</taxon>
        <taxon>Dikarya</taxon>
        <taxon>Ascomycota</taxon>
        <taxon>Saccharomycotina</taxon>
        <taxon>Pichiomycetes</taxon>
        <taxon>Pichiales</taxon>
        <taxon>Pichiaceae</taxon>
        <taxon>Brettanomyces</taxon>
    </lineage>
</organism>
<accession>A0A448YFI5</accession>
<evidence type="ECO:0000313" key="4">
    <source>
        <dbReference type="EMBL" id="VEU19637.1"/>
    </source>
</evidence>
<dbReference type="AlphaFoldDB" id="A0A448YFI5"/>
<gene>
    <name evidence="4" type="ORF">BRENAR_LOCUS374</name>
</gene>
<dbReference type="SUPFAM" id="SSF48179">
    <property type="entry name" value="6-phosphogluconate dehydrogenase C-terminal domain-like"/>
    <property type="match status" value="1"/>
</dbReference>
<keyword evidence="1" id="KW-0521">NADP</keyword>
<dbReference type="InterPro" id="IPR013328">
    <property type="entry name" value="6PGD_dom2"/>
</dbReference>
<dbReference type="InterPro" id="IPR013752">
    <property type="entry name" value="KPA_reductase"/>
</dbReference>
<evidence type="ECO:0000256" key="1">
    <source>
        <dbReference type="ARBA" id="ARBA00022857"/>
    </source>
</evidence>
<keyword evidence="5" id="KW-1185">Reference proteome</keyword>
<keyword evidence="2" id="KW-0560">Oxidoreductase</keyword>
<dbReference type="GO" id="GO:0008677">
    <property type="term" value="F:2-dehydropantoate 2-reductase activity"/>
    <property type="evidence" value="ECO:0007669"/>
    <property type="project" value="TreeGrafter"/>
</dbReference>
<dbReference type="InterPro" id="IPR050838">
    <property type="entry name" value="Ketopantoate_reductase"/>
</dbReference>
<dbReference type="InParanoid" id="A0A448YFI5"/>
<proteinExistence type="predicted"/>
<dbReference type="PANTHER" id="PTHR43765">
    <property type="entry name" value="2-DEHYDROPANTOATE 2-REDUCTASE-RELATED"/>
    <property type="match status" value="1"/>
</dbReference>
<dbReference type="OrthoDB" id="73846at2759"/>
<dbReference type="PANTHER" id="PTHR43765:SF2">
    <property type="entry name" value="2-DEHYDROPANTOATE 2-REDUCTASE"/>
    <property type="match status" value="1"/>
</dbReference>
<feature type="domain" description="Ketopantoate reductase C-terminal" evidence="3">
    <location>
        <begin position="240"/>
        <end position="388"/>
    </location>
</feature>
<evidence type="ECO:0000256" key="2">
    <source>
        <dbReference type="ARBA" id="ARBA00023002"/>
    </source>
</evidence>
<reference evidence="4 5" key="1">
    <citation type="submission" date="2018-12" db="EMBL/GenBank/DDBJ databases">
        <authorList>
            <person name="Tiukova I."/>
            <person name="Dainat J."/>
        </authorList>
    </citation>
    <scope>NUCLEOTIDE SEQUENCE [LARGE SCALE GENOMIC DNA]</scope>
</reference>
<dbReference type="InterPro" id="IPR008927">
    <property type="entry name" value="6-PGluconate_DH-like_C_sf"/>
</dbReference>